<proteinExistence type="predicted"/>
<accession>W6MF47</accession>
<name>W6MF47_9ASCO</name>
<dbReference type="OrthoDB" id="5555533at2759"/>
<dbReference type="GO" id="GO:0045040">
    <property type="term" value="P:protein insertion into mitochondrial outer membrane"/>
    <property type="evidence" value="ECO:0007669"/>
    <property type="project" value="InterPro"/>
</dbReference>
<sequence length="93" mass="10290">MSLGQGHSSVIQGITDSGLVILNAAGEETDEEDYDSDYTYDSDIVTRDAQAEWEENLVQLKTLLNFVLLPVIGKVLGRRFANSLWGAIAERIF</sequence>
<dbReference type="PANTHER" id="PTHR28230">
    <property type="entry name" value="CHROMOSOME 1, WHOLE GENOME SHOTGUN SEQUENCE"/>
    <property type="match status" value="1"/>
</dbReference>
<evidence type="ECO:0000313" key="2">
    <source>
        <dbReference type="Proteomes" id="UP000019384"/>
    </source>
</evidence>
<dbReference type="InterPro" id="IPR037652">
    <property type="entry name" value="Mim2"/>
</dbReference>
<dbReference type="HOGENOM" id="CLU_186257_0_0_1"/>
<dbReference type="AlphaFoldDB" id="W6MF47"/>
<gene>
    <name evidence="1" type="ORF">KUCA_T00000219001</name>
</gene>
<keyword evidence="2" id="KW-1185">Reference proteome</keyword>
<evidence type="ECO:0000313" key="1">
    <source>
        <dbReference type="EMBL" id="CDK24259.1"/>
    </source>
</evidence>
<reference evidence="1" key="1">
    <citation type="submission" date="2013-12" db="EMBL/GenBank/DDBJ databases">
        <authorList>
            <person name="Genoscope - CEA"/>
        </authorList>
    </citation>
    <scope>NUCLEOTIDE SEQUENCE</scope>
    <source>
        <strain evidence="1">CBS 1993</strain>
    </source>
</reference>
<dbReference type="RefSeq" id="XP_022456276.1">
    <property type="nucleotide sequence ID" value="XM_022604737.1"/>
</dbReference>
<organism evidence="1 2">
    <name type="scientific">Kuraishia capsulata CBS 1993</name>
    <dbReference type="NCBI Taxonomy" id="1382522"/>
    <lineage>
        <taxon>Eukaryota</taxon>
        <taxon>Fungi</taxon>
        <taxon>Dikarya</taxon>
        <taxon>Ascomycota</taxon>
        <taxon>Saccharomycotina</taxon>
        <taxon>Pichiomycetes</taxon>
        <taxon>Pichiales</taxon>
        <taxon>Pichiaceae</taxon>
        <taxon>Kuraishia</taxon>
    </lineage>
</organism>
<reference evidence="1" key="2">
    <citation type="submission" date="2014-02" db="EMBL/GenBank/DDBJ databases">
        <title>Complete DNA sequence of /Kuraishia capsulata/ illustrates novel genomic features among budding yeasts (/Saccharomycotina/).</title>
        <authorList>
            <person name="Morales L."/>
            <person name="Noel B."/>
            <person name="Porcel B."/>
            <person name="Marcet-Houben M."/>
            <person name="Hullo M-F."/>
            <person name="Sacerdot C."/>
            <person name="Tekaia F."/>
            <person name="Leh-Louis V."/>
            <person name="Despons L."/>
            <person name="Khanna V."/>
            <person name="Aury J-M."/>
            <person name="Barbe V."/>
            <person name="Couloux A."/>
            <person name="Labadie K."/>
            <person name="Pelletier E."/>
            <person name="Souciet J-L."/>
            <person name="Boekhout T."/>
            <person name="Gabaldon T."/>
            <person name="Wincker P."/>
            <person name="Dujon B."/>
        </authorList>
    </citation>
    <scope>NUCLEOTIDE SEQUENCE</scope>
    <source>
        <strain evidence="1">CBS 1993</strain>
    </source>
</reference>
<dbReference type="PANTHER" id="PTHR28230:SF1">
    <property type="entry name" value="MITOCHONDRIAL IMPORT PROTEIN 2"/>
    <property type="match status" value="1"/>
</dbReference>
<dbReference type="EMBL" id="HG793125">
    <property type="protein sequence ID" value="CDK24259.1"/>
    <property type="molecule type" value="Genomic_DNA"/>
</dbReference>
<dbReference type="STRING" id="1382522.W6MF47"/>
<dbReference type="Pfam" id="PF19117">
    <property type="entry name" value="Mim2"/>
    <property type="match status" value="1"/>
</dbReference>
<dbReference type="Proteomes" id="UP000019384">
    <property type="component" value="Unassembled WGS sequence"/>
</dbReference>
<dbReference type="GO" id="GO:0005741">
    <property type="term" value="C:mitochondrial outer membrane"/>
    <property type="evidence" value="ECO:0007669"/>
    <property type="project" value="TreeGrafter"/>
</dbReference>
<dbReference type="GO" id="GO:0070096">
    <property type="term" value="P:mitochondrial outer membrane translocase complex assembly"/>
    <property type="evidence" value="ECO:0007669"/>
    <property type="project" value="InterPro"/>
</dbReference>
<dbReference type="GeneID" id="34517664"/>
<protein>
    <submittedName>
        <fullName evidence="1">Uncharacterized protein</fullName>
    </submittedName>
</protein>